<feature type="repeat" description="ANK" evidence="9">
    <location>
        <begin position="310"/>
        <end position="342"/>
    </location>
</feature>
<dbReference type="PROSITE" id="PS50297">
    <property type="entry name" value="ANK_REP_REGION"/>
    <property type="match status" value="2"/>
</dbReference>
<protein>
    <submittedName>
        <fullName evidence="14">Protein phosphatase 1 regulatory subunit 27</fullName>
    </submittedName>
</protein>
<evidence type="ECO:0000256" key="9">
    <source>
        <dbReference type="PROSITE-ProRule" id="PRU00023"/>
    </source>
</evidence>
<comment type="subcellular location">
    <subcellularLocation>
        <location evidence="1">Membrane</location>
    </subcellularLocation>
</comment>
<keyword evidence="7 12" id="KW-0472">Membrane</keyword>
<dbReference type="Pfam" id="PF00001">
    <property type="entry name" value="7tm_1"/>
    <property type="match status" value="1"/>
</dbReference>
<dbReference type="GO" id="GO:0004857">
    <property type="term" value="F:enzyme inhibitor activity"/>
    <property type="evidence" value="ECO:0007669"/>
    <property type="project" value="TreeGrafter"/>
</dbReference>
<reference evidence="14 15" key="1">
    <citation type="submission" date="2019-07" db="EMBL/GenBank/DDBJ databases">
        <title>Draft genome assembly of a fouling barnacle, Amphibalanus amphitrite (Darwin, 1854): The first reference genome for Thecostraca.</title>
        <authorList>
            <person name="Kim W."/>
        </authorList>
    </citation>
    <scope>NUCLEOTIDE SEQUENCE [LARGE SCALE GENOMIC DNA]</scope>
    <source>
        <strain evidence="14">SNU_AA5</strain>
        <tissue evidence="14">Soma without cirri and trophi</tissue>
    </source>
</reference>
<keyword evidence="6 12" id="KW-1133">Transmembrane helix</keyword>
<dbReference type="Pfam" id="PF12796">
    <property type="entry name" value="Ank_2"/>
    <property type="match status" value="1"/>
</dbReference>
<dbReference type="InterPro" id="IPR017452">
    <property type="entry name" value="GPCR_Rhodpsn_7TM"/>
</dbReference>
<feature type="transmembrane region" description="Helical" evidence="12">
    <location>
        <begin position="178"/>
        <end position="197"/>
    </location>
</feature>
<sequence length="398" mass="44471">MWYAWLKTLVGLLLTVNYSLPLFTILSDRRLWEEPVAVLAGNMSFVCLFMGVNLSLVGAYDLLQLDTVALCRTLQYTGIGFGVASKMAQLCMAVDQFVAISRPLQHLSLMARARCWLLAATWATWAAQFALSSLTGSLGLVTVADSVHGRGNGTAVYPGCRWETHYSVVFAMIVEVELVSFSLATIALFSYTFWVGYRTNRQLSRRMHELQNDVARLQENRNFLRNYRVFKRVVLVFVLTVAMDIVSPILRLATHWQAVPKLYGFLHLLRLLGFTFEGLTALHQAALDGNLPVVRILTRFGADLNCRDTDSWTPLHAACSMGHHHVARYLLESGADPTLLTEDGERPLDLVDPSDLATVAVMLQPPLVGHSAEEEEEEDEDEEEDNNSDHSDDHVDNG</sequence>
<evidence type="ECO:0000256" key="5">
    <source>
        <dbReference type="ARBA" id="ARBA00022737"/>
    </source>
</evidence>
<feature type="region of interest" description="Disordered" evidence="11">
    <location>
        <begin position="363"/>
        <end position="398"/>
    </location>
</feature>
<dbReference type="EMBL" id="VIIS01001275">
    <property type="protein sequence ID" value="KAF0300241.1"/>
    <property type="molecule type" value="Genomic_DNA"/>
</dbReference>
<evidence type="ECO:0000256" key="6">
    <source>
        <dbReference type="ARBA" id="ARBA00022989"/>
    </source>
</evidence>
<dbReference type="GO" id="GO:0019208">
    <property type="term" value="F:phosphatase regulator activity"/>
    <property type="evidence" value="ECO:0007669"/>
    <property type="project" value="TreeGrafter"/>
</dbReference>
<feature type="domain" description="G-protein coupled receptors family 1 profile" evidence="13">
    <location>
        <begin position="17"/>
        <end position="239"/>
    </location>
</feature>
<keyword evidence="15" id="KW-1185">Reference proteome</keyword>
<keyword evidence="5" id="KW-0677">Repeat</keyword>
<feature type="transmembrane region" description="Helical" evidence="12">
    <location>
        <begin position="38"/>
        <end position="59"/>
    </location>
</feature>
<dbReference type="Gene3D" id="1.25.40.20">
    <property type="entry name" value="Ankyrin repeat-containing domain"/>
    <property type="match status" value="1"/>
</dbReference>
<keyword evidence="9" id="KW-0040">ANK repeat</keyword>
<evidence type="ECO:0000256" key="10">
    <source>
        <dbReference type="SAM" id="Coils"/>
    </source>
</evidence>
<dbReference type="InterPro" id="IPR051226">
    <property type="entry name" value="PP1_Regulatory_Subunit"/>
</dbReference>
<dbReference type="InterPro" id="IPR000276">
    <property type="entry name" value="GPCR_Rhodpsn"/>
</dbReference>
<dbReference type="PROSITE" id="PS50088">
    <property type="entry name" value="ANK_REPEAT"/>
    <property type="match status" value="2"/>
</dbReference>
<dbReference type="SMART" id="SM00248">
    <property type="entry name" value="ANK"/>
    <property type="match status" value="2"/>
</dbReference>
<dbReference type="Gene3D" id="1.20.1070.10">
    <property type="entry name" value="Rhodopsin 7-helix transmembrane proteins"/>
    <property type="match status" value="1"/>
</dbReference>
<dbReference type="PROSITE" id="PS50262">
    <property type="entry name" value="G_PROTEIN_RECEP_F1_2"/>
    <property type="match status" value="1"/>
</dbReference>
<evidence type="ECO:0000313" key="14">
    <source>
        <dbReference type="EMBL" id="KAF0300241.1"/>
    </source>
</evidence>
<proteinExistence type="inferred from homology"/>
<evidence type="ECO:0000256" key="11">
    <source>
        <dbReference type="SAM" id="MobiDB-lite"/>
    </source>
</evidence>
<feature type="compositionally biased region" description="Basic and acidic residues" evidence="11">
    <location>
        <begin position="387"/>
        <end position="398"/>
    </location>
</feature>
<keyword evidence="3" id="KW-0217">Developmental protein</keyword>
<evidence type="ECO:0000313" key="15">
    <source>
        <dbReference type="Proteomes" id="UP000440578"/>
    </source>
</evidence>
<dbReference type="InterPro" id="IPR036770">
    <property type="entry name" value="Ankyrin_rpt-contain_sf"/>
</dbReference>
<dbReference type="GO" id="GO:0004930">
    <property type="term" value="F:G protein-coupled receptor activity"/>
    <property type="evidence" value="ECO:0007669"/>
    <property type="project" value="InterPro"/>
</dbReference>
<dbReference type="AlphaFoldDB" id="A0A6A4WE06"/>
<evidence type="ECO:0000256" key="2">
    <source>
        <dbReference type="ARBA" id="ARBA00010663"/>
    </source>
</evidence>
<dbReference type="CDD" id="cd00637">
    <property type="entry name" value="7tm_classA_rhodopsin-like"/>
    <property type="match status" value="1"/>
</dbReference>
<evidence type="ECO:0000256" key="8">
    <source>
        <dbReference type="ARBA" id="ARBA00038386"/>
    </source>
</evidence>
<dbReference type="OrthoDB" id="19014at2759"/>
<comment type="similarity">
    <text evidence="2">Belongs to the G-protein coupled receptor 1 family.</text>
</comment>
<dbReference type="GO" id="GO:0016020">
    <property type="term" value="C:membrane"/>
    <property type="evidence" value="ECO:0007669"/>
    <property type="project" value="UniProtKB-SubCell"/>
</dbReference>
<evidence type="ECO:0000256" key="12">
    <source>
        <dbReference type="SAM" id="Phobius"/>
    </source>
</evidence>
<feature type="transmembrane region" description="Helical" evidence="12">
    <location>
        <begin position="229"/>
        <end position="250"/>
    </location>
</feature>
<dbReference type="PANTHER" id="PTHR24179">
    <property type="entry name" value="PROTEIN PHOSPHATASE 1 REGULATORY SUBUNIT 12"/>
    <property type="match status" value="1"/>
</dbReference>
<comment type="similarity">
    <text evidence="8">Belongs to the NRARP family.</text>
</comment>
<evidence type="ECO:0000256" key="1">
    <source>
        <dbReference type="ARBA" id="ARBA00004370"/>
    </source>
</evidence>
<name>A0A6A4WE06_AMPAM</name>
<feature type="compositionally biased region" description="Acidic residues" evidence="11">
    <location>
        <begin position="373"/>
        <end position="386"/>
    </location>
</feature>
<accession>A0A6A4WE06</accession>
<dbReference type="Proteomes" id="UP000440578">
    <property type="component" value="Unassembled WGS sequence"/>
</dbReference>
<feature type="repeat" description="ANK" evidence="9">
    <location>
        <begin position="277"/>
        <end position="309"/>
    </location>
</feature>
<dbReference type="GO" id="GO:0005737">
    <property type="term" value="C:cytoplasm"/>
    <property type="evidence" value="ECO:0007669"/>
    <property type="project" value="TreeGrafter"/>
</dbReference>
<dbReference type="PANTHER" id="PTHR24179:SF21">
    <property type="entry name" value="MYOSIN BINDING SUBUNIT, ISOFORM O"/>
    <property type="match status" value="1"/>
</dbReference>
<comment type="caution">
    <text evidence="14">The sequence shown here is derived from an EMBL/GenBank/DDBJ whole genome shotgun (WGS) entry which is preliminary data.</text>
</comment>
<dbReference type="InterPro" id="IPR002110">
    <property type="entry name" value="Ankyrin_rpt"/>
</dbReference>
<keyword evidence="4 12" id="KW-0812">Transmembrane</keyword>
<feature type="coiled-coil region" evidence="10">
    <location>
        <begin position="200"/>
        <end position="227"/>
    </location>
</feature>
<feature type="transmembrane region" description="Helical" evidence="12">
    <location>
        <begin position="6"/>
        <end position="26"/>
    </location>
</feature>
<gene>
    <name evidence="14" type="primary">Ppp1r27_0</name>
    <name evidence="14" type="ORF">FJT64_027194</name>
</gene>
<keyword evidence="10" id="KW-0175">Coiled coil</keyword>
<evidence type="ECO:0000256" key="4">
    <source>
        <dbReference type="ARBA" id="ARBA00022692"/>
    </source>
</evidence>
<dbReference type="PRINTS" id="PR01415">
    <property type="entry name" value="ANKYRIN"/>
</dbReference>
<evidence type="ECO:0000256" key="7">
    <source>
        <dbReference type="ARBA" id="ARBA00023136"/>
    </source>
</evidence>
<dbReference type="SUPFAM" id="SSF48403">
    <property type="entry name" value="Ankyrin repeat"/>
    <property type="match status" value="1"/>
</dbReference>
<evidence type="ECO:0000256" key="3">
    <source>
        <dbReference type="ARBA" id="ARBA00022473"/>
    </source>
</evidence>
<organism evidence="14 15">
    <name type="scientific">Amphibalanus amphitrite</name>
    <name type="common">Striped barnacle</name>
    <name type="synonym">Balanus amphitrite</name>
    <dbReference type="NCBI Taxonomy" id="1232801"/>
    <lineage>
        <taxon>Eukaryota</taxon>
        <taxon>Metazoa</taxon>
        <taxon>Ecdysozoa</taxon>
        <taxon>Arthropoda</taxon>
        <taxon>Crustacea</taxon>
        <taxon>Multicrustacea</taxon>
        <taxon>Cirripedia</taxon>
        <taxon>Thoracica</taxon>
        <taxon>Thoracicalcarea</taxon>
        <taxon>Balanomorpha</taxon>
        <taxon>Balanoidea</taxon>
        <taxon>Balanidae</taxon>
        <taxon>Amphibalaninae</taxon>
        <taxon>Amphibalanus</taxon>
    </lineage>
</organism>
<evidence type="ECO:0000259" key="13">
    <source>
        <dbReference type="PROSITE" id="PS50262"/>
    </source>
</evidence>
<dbReference type="SUPFAM" id="SSF81321">
    <property type="entry name" value="Family A G protein-coupled receptor-like"/>
    <property type="match status" value="1"/>
</dbReference>